<name>A0A9E7F4H0_9LILI</name>
<keyword evidence="2" id="KW-1185">Reference proteome</keyword>
<accession>A0A9E7F4H0</accession>
<gene>
    <name evidence="1" type="ORF">MUK42_25355</name>
</gene>
<dbReference type="AlphaFoldDB" id="A0A9E7F4H0"/>
<proteinExistence type="predicted"/>
<protein>
    <submittedName>
        <fullName evidence="1">Uncharacterized protein</fullName>
    </submittedName>
</protein>
<dbReference type="OrthoDB" id="1865523at2759"/>
<dbReference type="Proteomes" id="UP001055439">
    <property type="component" value="Chromosome 2"/>
</dbReference>
<evidence type="ECO:0000313" key="2">
    <source>
        <dbReference type="Proteomes" id="UP001055439"/>
    </source>
</evidence>
<sequence>MLQYHPRSLMRLSKFRFSQASNGVKDNEFACILSLGLSRSTFSASEEAETKGGVEFEDGDELVL</sequence>
<evidence type="ECO:0000313" key="1">
    <source>
        <dbReference type="EMBL" id="URD87816.1"/>
    </source>
</evidence>
<dbReference type="EMBL" id="CP097504">
    <property type="protein sequence ID" value="URD87816.1"/>
    <property type="molecule type" value="Genomic_DNA"/>
</dbReference>
<reference evidence="1" key="1">
    <citation type="submission" date="2022-05" db="EMBL/GenBank/DDBJ databases">
        <title>The Musa troglodytarum L. genome provides insights into the mechanism of non-climacteric behaviour and enrichment of carotenoids.</title>
        <authorList>
            <person name="Wang J."/>
        </authorList>
    </citation>
    <scope>NUCLEOTIDE SEQUENCE</scope>
    <source>
        <tissue evidence="1">Leaf</tissue>
    </source>
</reference>
<organism evidence="1 2">
    <name type="scientific">Musa troglodytarum</name>
    <name type="common">fe'i banana</name>
    <dbReference type="NCBI Taxonomy" id="320322"/>
    <lineage>
        <taxon>Eukaryota</taxon>
        <taxon>Viridiplantae</taxon>
        <taxon>Streptophyta</taxon>
        <taxon>Embryophyta</taxon>
        <taxon>Tracheophyta</taxon>
        <taxon>Spermatophyta</taxon>
        <taxon>Magnoliopsida</taxon>
        <taxon>Liliopsida</taxon>
        <taxon>Zingiberales</taxon>
        <taxon>Musaceae</taxon>
        <taxon>Musa</taxon>
    </lineage>
</organism>